<accession>A0A2V3PJ74</accession>
<evidence type="ECO:0000313" key="2">
    <source>
        <dbReference type="Proteomes" id="UP000247973"/>
    </source>
</evidence>
<sequence>MKTNQLFDSSEALALDNVLGGGKLTVKAGKGDAYIEVSYQW</sequence>
<dbReference type="AlphaFoldDB" id="A0A2V3PJ74"/>
<dbReference type="EMBL" id="QICL01000037">
    <property type="protein sequence ID" value="PXV59344.1"/>
    <property type="molecule type" value="Genomic_DNA"/>
</dbReference>
<name>A0A2V3PJ74_9BACT</name>
<comment type="caution">
    <text evidence="1">The sequence shown here is derived from an EMBL/GenBank/DDBJ whole genome shotgun (WGS) entry which is preliminary data.</text>
</comment>
<protein>
    <submittedName>
        <fullName evidence="1">Uncharacterized protein</fullName>
    </submittedName>
</protein>
<evidence type="ECO:0000313" key="1">
    <source>
        <dbReference type="EMBL" id="PXV59344.1"/>
    </source>
</evidence>
<reference evidence="1 2" key="1">
    <citation type="submission" date="2018-03" db="EMBL/GenBank/DDBJ databases">
        <title>Genomic Encyclopedia of Archaeal and Bacterial Type Strains, Phase II (KMG-II): from individual species to whole genera.</title>
        <authorList>
            <person name="Goeker M."/>
        </authorList>
    </citation>
    <scope>NUCLEOTIDE SEQUENCE [LARGE SCALE GENOMIC DNA]</scope>
    <source>
        <strain evidence="1 2">DSM 100214</strain>
    </source>
</reference>
<dbReference type="Proteomes" id="UP000247973">
    <property type="component" value="Unassembled WGS sequence"/>
</dbReference>
<dbReference type="RefSeq" id="WP_262509966.1">
    <property type="nucleotide sequence ID" value="NZ_QICL01000037.1"/>
</dbReference>
<organism evidence="1 2">
    <name type="scientific">Dysgonomonas alginatilytica</name>
    <dbReference type="NCBI Taxonomy" id="1605892"/>
    <lineage>
        <taxon>Bacteria</taxon>
        <taxon>Pseudomonadati</taxon>
        <taxon>Bacteroidota</taxon>
        <taxon>Bacteroidia</taxon>
        <taxon>Bacteroidales</taxon>
        <taxon>Dysgonomonadaceae</taxon>
        <taxon>Dysgonomonas</taxon>
    </lineage>
</organism>
<proteinExistence type="predicted"/>
<keyword evidence="2" id="KW-1185">Reference proteome</keyword>
<gene>
    <name evidence="1" type="ORF">CLV62_13710</name>
</gene>